<feature type="transmembrane region" description="Helical" evidence="8">
    <location>
        <begin position="489"/>
        <end position="522"/>
    </location>
</feature>
<proteinExistence type="inferred from homology"/>
<dbReference type="OrthoDB" id="1076608at2759"/>
<feature type="compositionally biased region" description="Low complexity" evidence="7">
    <location>
        <begin position="656"/>
        <end position="666"/>
    </location>
</feature>
<accession>A0A0A2VJR5</accession>
<sequence length="814" mass="91390">MSVTCFVGCLIVWPVLLPIHATGGAGNTQLDALSFSNVKEPRRYFAHVLVSWTFFGFVFYIITRESMFYATLRQAYLLSPLYASRISSRTVLFMAVPQAFLTKRKLKNVFGKSVRRIWITTDCKKLDDLVSTRDKLALRLEEMETRLIKSANSARCKAIKMQKKDEESAIDAFAIPDGADHDLDSVAWEGKVKRPTHRLHFFMGKKVDTIEWLRSELERVLPEVEKLQKKHREGDAKSIPAVFIEFDTQSAAQTAFQTLSHHQPFQMTPRFIGVTPHQIVWPTLQYSWWARIVRKFLIQGAITALIIFWSIPSAFVGMISNVAYLSKLLPFLSFINKLPDVIKGVISGLLPAVGLALLMALVPIILRFFARQTGLPTTVAVELFTQNTHFCFQVVQVFLVTTLTSAASAATSQIIKDPMSAKDLLAKNLPKASNFYISYFLLQGLVLSAGAVVQVVGYVVFKIFVAFFDATPRKLYARWTSMSGLQWATVLPVFTNMVVIAITYSCVAPIILGFASFGLYMVYLAYRYNLLFVYDSDVDTKGLIYPRALQQVMTGIYLASVCMIGLFAIRGAIGPVIMMVLFTILTILAHISLNDALGPLLSALPRTLEQAEKMSDDSEEVEEQGYAEEKDNASSSRAYATSEKSPISPATASNEVSLPSPSSVPSRFKRKGQTTITVTERAGTGMSTEIIPSSPQTPGTFHTLTYKFSYFMHSLVEPNMYMDYETLRKRVRQGAPIEYTDEVADNAYYPQSVWSPTPLLWVPRDAGGVSRREVELTSRVTPITDEEAHLDEKNKVKWDKVKSQPPIWQEKIFY</sequence>
<feature type="transmembrane region" description="Helical" evidence="8">
    <location>
        <begin position="296"/>
        <end position="325"/>
    </location>
</feature>
<evidence type="ECO:0000256" key="6">
    <source>
        <dbReference type="ARBA" id="ARBA00023136"/>
    </source>
</evidence>
<dbReference type="AlphaFoldDB" id="A0A0A2VJR5"/>
<reference evidence="14 15" key="1">
    <citation type="journal article" date="2011" name="PLoS Genet.">
        <title>Comparative genomic analysis of human fungal pathogens causing paracoccidioidomycosis.</title>
        <authorList>
            <person name="Desjardins C.A."/>
            <person name="Champion M.D."/>
            <person name="Holder J.W."/>
            <person name="Muszewska A."/>
            <person name="Goldberg J."/>
            <person name="Bailao A.M."/>
            <person name="Brigido M.M."/>
            <person name="Ferreira M.E."/>
            <person name="Garcia A.M."/>
            <person name="Grynberg M."/>
            <person name="Gujja S."/>
            <person name="Heiman D.I."/>
            <person name="Henn M.R."/>
            <person name="Kodira C.D."/>
            <person name="Leon-Narvaez H."/>
            <person name="Longo L.V."/>
            <person name="Ma L.J."/>
            <person name="Malavazi I."/>
            <person name="Matsuo A.L."/>
            <person name="Morais F.V."/>
            <person name="Pereira M."/>
            <person name="Rodriguez-Brito S."/>
            <person name="Sakthikumar S."/>
            <person name="Salem-Izacc S.M."/>
            <person name="Sykes S.M."/>
            <person name="Teixeira M.M."/>
            <person name="Vallejo M.C."/>
            <person name="Walter M.E."/>
            <person name="Yandava C."/>
            <person name="Young S."/>
            <person name="Zeng Q."/>
            <person name="Zucker J."/>
            <person name="Felipe M.S."/>
            <person name="Goldman G.H."/>
            <person name="Haas B.J."/>
            <person name="McEwen J.G."/>
            <person name="Nino-Vega G."/>
            <person name="Puccia R."/>
            <person name="San-Blas G."/>
            <person name="Soares C.M."/>
            <person name="Birren B.W."/>
            <person name="Cuomo C.A."/>
        </authorList>
    </citation>
    <scope>NUCLEOTIDE SEQUENCE [LARGE SCALE GENOMIC DNA]</scope>
    <source>
        <strain evidence="15">ATCC MYA-826 / Pb01</strain>
    </source>
</reference>
<evidence type="ECO:0000256" key="3">
    <source>
        <dbReference type="ARBA" id="ARBA00022448"/>
    </source>
</evidence>
<dbReference type="Pfam" id="PF13967">
    <property type="entry name" value="RSN1_TM"/>
    <property type="match status" value="1"/>
</dbReference>
<dbReference type="VEuPathDB" id="FungiDB:PAAG_12152"/>
<comment type="similarity">
    <text evidence="2">Belongs to the CSC1 (TC 1.A.17) family.</text>
</comment>
<evidence type="ECO:0000313" key="15">
    <source>
        <dbReference type="Proteomes" id="UP000002059"/>
    </source>
</evidence>
<feature type="chain" id="PRO_5002006506" description="DUF221 domain-containing protein" evidence="9">
    <location>
        <begin position="22"/>
        <end position="814"/>
    </location>
</feature>
<evidence type="ECO:0000256" key="9">
    <source>
        <dbReference type="SAM" id="SignalP"/>
    </source>
</evidence>
<evidence type="ECO:0000259" key="12">
    <source>
        <dbReference type="Pfam" id="PF13967"/>
    </source>
</evidence>
<feature type="domain" description="CSC1/OSCA1-like cytosolic" evidence="13">
    <location>
        <begin position="88"/>
        <end position="282"/>
    </location>
</feature>
<keyword evidence="9" id="KW-0732">Signal</keyword>
<dbReference type="InterPro" id="IPR022257">
    <property type="entry name" value="PHM7_ext"/>
</dbReference>
<feature type="transmembrane region" description="Helical" evidence="8">
    <location>
        <begin position="390"/>
        <end position="415"/>
    </location>
</feature>
<dbReference type="GeneID" id="9095139"/>
<gene>
    <name evidence="14" type="ORF">PAAG_12152</name>
</gene>
<dbReference type="InterPro" id="IPR027815">
    <property type="entry name" value="CSC1/OSCA1-like_cyt"/>
</dbReference>
<evidence type="ECO:0000313" key="14">
    <source>
        <dbReference type="EMBL" id="KGQ01114.1"/>
    </source>
</evidence>
<dbReference type="GO" id="GO:0005227">
    <property type="term" value="F:calcium-activated cation channel activity"/>
    <property type="evidence" value="ECO:0007669"/>
    <property type="project" value="InterPro"/>
</dbReference>
<evidence type="ECO:0000259" key="10">
    <source>
        <dbReference type="Pfam" id="PF02714"/>
    </source>
</evidence>
<feature type="domain" description="CSC1/OSCA1-like 7TM region" evidence="10">
    <location>
        <begin position="294"/>
        <end position="567"/>
    </location>
</feature>
<dbReference type="Pfam" id="PF14703">
    <property type="entry name" value="PHM7_cyt"/>
    <property type="match status" value="1"/>
</dbReference>
<dbReference type="KEGG" id="pbl:PAAG_12152"/>
<feature type="domain" description="10TM putative phosphate transporter extracellular tail" evidence="11">
    <location>
        <begin position="717"/>
        <end position="806"/>
    </location>
</feature>
<feature type="transmembrane region" description="Helical" evidence="8">
    <location>
        <begin position="345"/>
        <end position="369"/>
    </location>
</feature>
<keyword evidence="3" id="KW-0813">Transport</keyword>
<name>A0A0A2VJR5_PARBA</name>
<feature type="signal peptide" evidence="9">
    <location>
        <begin position="1"/>
        <end position="21"/>
    </location>
</feature>
<dbReference type="GO" id="GO:0005886">
    <property type="term" value="C:plasma membrane"/>
    <property type="evidence" value="ECO:0007669"/>
    <property type="project" value="TreeGrafter"/>
</dbReference>
<evidence type="ECO:0000256" key="1">
    <source>
        <dbReference type="ARBA" id="ARBA00004141"/>
    </source>
</evidence>
<evidence type="ECO:0008006" key="16">
    <source>
        <dbReference type="Google" id="ProtNLM"/>
    </source>
</evidence>
<feature type="region of interest" description="Disordered" evidence="7">
    <location>
        <begin position="611"/>
        <end position="696"/>
    </location>
</feature>
<feature type="compositionally biased region" description="Polar residues" evidence="7">
    <location>
        <begin position="633"/>
        <end position="655"/>
    </location>
</feature>
<dbReference type="OMA" id="PKRYYAH"/>
<dbReference type="InterPro" id="IPR045122">
    <property type="entry name" value="Csc1-like"/>
</dbReference>
<evidence type="ECO:0000256" key="4">
    <source>
        <dbReference type="ARBA" id="ARBA00022692"/>
    </source>
</evidence>
<keyword evidence="5 8" id="KW-1133">Transmembrane helix</keyword>
<evidence type="ECO:0000256" key="8">
    <source>
        <dbReference type="SAM" id="Phobius"/>
    </source>
</evidence>
<evidence type="ECO:0000259" key="11">
    <source>
        <dbReference type="Pfam" id="PF12621"/>
    </source>
</evidence>
<feature type="transmembrane region" description="Helical" evidence="8">
    <location>
        <begin position="435"/>
        <end position="468"/>
    </location>
</feature>
<dbReference type="InterPro" id="IPR032880">
    <property type="entry name" value="CSC1/OSCA1-like_N"/>
</dbReference>
<evidence type="ECO:0000256" key="7">
    <source>
        <dbReference type="SAM" id="MobiDB-lite"/>
    </source>
</evidence>
<feature type="domain" description="CSC1/OSCA1-like N-terminal transmembrane" evidence="12">
    <location>
        <begin position="3"/>
        <end position="65"/>
    </location>
</feature>
<comment type="subcellular location">
    <subcellularLocation>
        <location evidence="1">Membrane</location>
        <topology evidence="1">Multi-pass membrane protein</topology>
    </subcellularLocation>
</comment>
<dbReference type="HOGENOM" id="CLU_002458_2_1_1"/>
<evidence type="ECO:0000259" key="13">
    <source>
        <dbReference type="Pfam" id="PF14703"/>
    </source>
</evidence>
<dbReference type="Pfam" id="PF12621">
    <property type="entry name" value="PHM7_ext"/>
    <property type="match status" value="1"/>
</dbReference>
<dbReference type="RefSeq" id="XP_015702669.1">
    <property type="nucleotide sequence ID" value="XM_015847678.1"/>
</dbReference>
<dbReference type="eggNOG" id="KOG1134">
    <property type="taxonomic scope" value="Eukaryota"/>
</dbReference>
<dbReference type="Pfam" id="PF02714">
    <property type="entry name" value="RSN1_7TM"/>
    <property type="match status" value="1"/>
</dbReference>
<evidence type="ECO:0000256" key="5">
    <source>
        <dbReference type="ARBA" id="ARBA00022989"/>
    </source>
</evidence>
<feature type="transmembrane region" description="Helical" evidence="8">
    <location>
        <begin position="45"/>
        <end position="63"/>
    </location>
</feature>
<feature type="compositionally biased region" description="Polar residues" evidence="7">
    <location>
        <begin position="685"/>
        <end position="696"/>
    </location>
</feature>
<keyword evidence="15" id="KW-1185">Reference proteome</keyword>
<dbReference type="EMBL" id="KN294008">
    <property type="protein sequence ID" value="KGQ01114.1"/>
    <property type="molecule type" value="Genomic_DNA"/>
</dbReference>
<feature type="transmembrane region" description="Helical" evidence="8">
    <location>
        <begin position="548"/>
        <end position="569"/>
    </location>
</feature>
<feature type="compositionally biased region" description="Acidic residues" evidence="7">
    <location>
        <begin position="617"/>
        <end position="626"/>
    </location>
</feature>
<keyword evidence="6 8" id="KW-0472">Membrane</keyword>
<dbReference type="PANTHER" id="PTHR13018:SF53">
    <property type="entry name" value="DUF221 DOMAIN PROTEIN"/>
    <property type="match status" value="1"/>
</dbReference>
<dbReference type="PANTHER" id="PTHR13018">
    <property type="entry name" value="PROBABLE MEMBRANE PROTEIN DUF221-RELATED"/>
    <property type="match status" value="1"/>
</dbReference>
<dbReference type="InterPro" id="IPR003864">
    <property type="entry name" value="CSC1/OSCA1-like_7TM"/>
</dbReference>
<dbReference type="Proteomes" id="UP000002059">
    <property type="component" value="Partially assembled WGS sequence"/>
</dbReference>
<keyword evidence="4 8" id="KW-0812">Transmembrane</keyword>
<evidence type="ECO:0000256" key="2">
    <source>
        <dbReference type="ARBA" id="ARBA00007779"/>
    </source>
</evidence>
<organism evidence="14 15">
    <name type="scientific">Paracoccidioides lutzii (strain ATCC MYA-826 / Pb01)</name>
    <name type="common">Paracoccidioides brasiliensis</name>
    <dbReference type="NCBI Taxonomy" id="502779"/>
    <lineage>
        <taxon>Eukaryota</taxon>
        <taxon>Fungi</taxon>
        <taxon>Dikarya</taxon>
        <taxon>Ascomycota</taxon>
        <taxon>Pezizomycotina</taxon>
        <taxon>Eurotiomycetes</taxon>
        <taxon>Eurotiomycetidae</taxon>
        <taxon>Onygenales</taxon>
        <taxon>Ajellomycetaceae</taxon>
        <taxon>Paracoccidioides</taxon>
    </lineage>
</organism>
<protein>
    <recommendedName>
        <fullName evidence="16">DUF221 domain-containing protein</fullName>
    </recommendedName>
</protein>